<dbReference type="InterPro" id="IPR027417">
    <property type="entry name" value="P-loop_NTPase"/>
</dbReference>
<comment type="catalytic activity">
    <reaction evidence="8 9">
        <text>GTP + H2O = GDP + phosphate + H(+)</text>
        <dbReference type="Rhea" id="RHEA:19669"/>
        <dbReference type="ChEBI" id="CHEBI:15377"/>
        <dbReference type="ChEBI" id="CHEBI:15378"/>
        <dbReference type="ChEBI" id="CHEBI:37565"/>
        <dbReference type="ChEBI" id="CHEBI:43474"/>
        <dbReference type="ChEBI" id="CHEBI:58189"/>
        <dbReference type="EC" id="3.6.5.4"/>
    </reaction>
</comment>
<dbReference type="Gene3D" id="1.20.120.140">
    <property type="entry name" value="Signal recognition particle SRP54, nucleotide-binding domain"/>
    <property type="match status" value="1"/>
</dbReference>
<evidence type="ECO:0000256" key="7">
    <source>
        <dbReference type="ARBA" id="ARBA00023170"/>
    </source>
</evidence>
<keyword evidence="3 9" id="KW-0547">Nucleotide-binding</keyword>
<dbReference type="InterPro" id="IPR003593">
    <property type="entry name" value="AAA+_ATPase"/>
</dbReference>
<evidence type="ECO:0000256" key="5">
    <source>
        <dbReference type="ARBA" id="ARBA00023134"/>
    </source>
</evidence>
<dbReference type="FunFam" id="1.20.120.140:FF:000002">
    <property type="entry name" value="Signal recognition particle receptor FtsY"/>
    <property type="match status" value="1"/>
</dbReference>
<reference evidence="13 14" key="1">
    <citation type="submission" date="2019-07" db="EMBL/GenBank/DDBJ databases">
        <title>Microlunatus dokdonensis sp. nov. isolated from the rhizospheric soil of the wild plant Elymus tsukushiensis.</title>
        <authorList>
            <person name="Ghim S.-Y."/>
            <person name="Hwang Y.-J."/>
            <person name="Son J.-S."/>
            <person name="Shin J.-H."/>
        </authorList>
    </citation>
    <scope>NUCLEOTIDE SEQUENCE [LARGE SCALE GENOMIC DNA]</scope>
    <source>
        <strain evidence="13 14">KUDC0627</strain>
    </source>
</reference>
<gene>
    <name evidence="9 13" type="primary">ftsY</name>
    <name evidence="13" type="ORF">FOE78_10795</name>
</gene>
<dbReference type="HAMAP" id="MF_00920">
    <property type="entry name" value="FtsY"/>
    <property type="match status" value="1"/>
</dbReference>
<dbReference type="GO" id="GO:0005047">
    <property type="term" value="F:signal recognition particle binding"/>
    <property type="evidence" value="ECO:0007669"/>
    <property type="project" value="TreeGrafter"/>
</dbReference>
<dbReference type="AlphaFoldDB" id="A0A516PZA3"/>
<dbReference type="EC" id="3.6.5.4" evidence="9"/>
<dbReference type="SMART" id="SM00962">
    <property type="entry name" value="SRP54"/>
    <property type="match status" value="1"/>
</dbReference>
<keyword evidence="11" id="KW-0812">Transmembrane</keyword>
<feature type="domain" description="SRP54-type proteins GTP-binding" evidence="12">
    <location>
        <begin position="377"/>
        <end position="390"/>
    </location>
</feature>
<dbReference type="GO" id="GO:0005737">
    <property type="term" value="C:cytoplasm"/>
    <property type="evidence" value="ECO:0007669"/>
    <property type="project" value="UniProtKB-SubCell"/>
</dbReference>
<evidence type="ECO:0000256" key="11">
    <source>
        <dbReference type="SAM" id="Phobius"/>
    </source>
</evidence>
<dbReference type="GO" id="GO:0006614">
    <property type="term" value="P:SRP-dependent cotranslational protein targeting to membrane"/>
    <property type="evidence" value="ECO:0007669"/>
    <property type="project" value="InterPro"/>
</dbReference>
<keyword evidence="14" id="KW-1185">Reference proteome</keyword>
<organism evidence="13 14">
    <name type="scientific">Microlunatus elymi</name>
    <dbReference type="NCBI Taxonomy" id="2596828"/>
    <lineage>
        <taxon>Bacteria</taxon>
        <taxon>Bacillati</taxon>
        <taxon>Actinomycetota</taxon>
        <taxon>Actinomycetes</taxon>
        <taxon>Propionibacteriales</taxon>
        <taxon>Propionibacteriaceae</taxon>
        <taxon>Microlunatus</taxon>
    </lineage>
</organism>
<keyword evidence="7 9" id="KW-0675">Receptor</keyword>
<dbReference type="InterPro" id="IPR042101">
    <property type="entry name" value="SRP54_N_sf"/>
</dbReference>
<feature type="binding site" evidence="9">
    <location>
        <begin position="212"/>
        <end position="219"/>
    </location>
    <ligand>
        <name>GTP</name>
        <dbReference type="ChEBI" id="CHEBI:37565"/>
    </ligand>
</feature>
<dbReference type="PANTHER" id="PTHR43134">
    <property type="entry name" value="SIGNAL RECOGNITION PARTICLE RECEPTOR SUBUNIT ALPHA"/>
    <property type="match status" value="1"/>
</dbReference>
<dbReference type="InterPro" id="IPR013822">
    <property type="entry name" value="Signal_recog_particl_SRP54_hlx"/>
</dbReference>
<dbReference type="SUPFAM" id="SSF52540">
    <property type="entry name" value="P-loop containing nucleoside triphosphate hydrolases"/>
    <property type="match status" value="1"/>
</dbReference>
<dbReference type="RefSeq" id="WP_143986287.1">
    <property type="nucleotide sequence ID" value="NZ_CP041692.1"/>
</dbReference>
<keyword evidence="1 9" id="KW-1003">Cell membrane</keyword>
<dbReference type="SUPFAM" id="SSF47364">
    <property type="entry name" value="Domain of the SRP/SRP receptor G-proteins"/>
    <property type="match status" value="1"/>
</dbReference>
<feature type="transmembrane region" description="Helical" evidence="11">
    <location>
        <begin position="6"/>
        <end position="27"/>
    </location>
</feature>
<feature type="binding site" evidence="9">
    <location>
        <begin position="356"/>
        <end position="359"/>
    </location>
    <ligand>
        <name>GTP</name>
        <dbReference type="ChEBI" id="CHEBI:37565"/>
    </ligand>
</feature>
<evidence type="ECO:0000256" key="10">
    <source>
        <dbReference type="SAM" id="MobiDB-lite"/>
    </source>
</evidence>
<dbReference type="FunFam" id="3.40.50.300:FF:000053">
    <property type="entry name" value="Signal recognition particle receptor FtsY"/>
    <property type="match status" value="1"/>
</dbReference>
<dbReference type="SMART" id="SM00963">
    <property type="entry name" value="SRP54_N"/>
    <property type="match status" value="1"/>
</dbReference>
<dbReference type="PROSITE" id="PS00300">
    <property type="entry name" value="SRP54"/>
    <property type="match status" value="1"/>
</dbReference>
<evidence type="ECO:0000256" key="1">
    <source>
        <dbReference type="ARBA" id="ARBA00022475"/>
    </source>
</evidence>
<feature type="binding site" evidence="9">
    <location>
        <begin position="294"/>
        <end position="298"/>
    </location>
    <ligand>
        <name>GTP</name>
        <dbReference type="ChEBI" id="CHEBI:37565"/>
    </ligand>
</feature>
<evidence type="ECO:0000259" key="12">
    <source>
        <dbReference type="PROSITE" id="PS00300"/>
    </source>
</evidence>
<evidence type="ECO:0000313" key="14">
    <source>
        <dbReference type="Proteomes" id="UP000319263"/>
    </source>
</evidence>
<evidence type="ECO:0000256" key="3">
    <source>
        <dbReference type="ARBA" id="ARBA00022741"/>
    </source>
</evidence>
<dbReference type="Pfam" id="PF02881">
    <property type="entry name" value="SRP54_N"/>
    <property type="match status" value="1"/>
</dbReference>
<dbReference type="SMART" id="SM00382">
    <property type="entry name" value="AAA"/>
    <property type="match status" value="1"/>
</dbReference>
<feature type="region of interest" description="Disordered" evidence="10">
    <location>
        <begin position="33"/>
        <end position="55"/>
    </location>
</feature>
<keyword evidence="5 9" id="KW-0342">GTP-binding</keyword>
<evidence type="ECO:0000256" key="2">
    <source>
        <dbReference type="ARBA" id="ARBA00022490"/>
    </source>
</evidence>
<dbReference type="InterPro" id="IPR004390">
    <property type="entry name" value="SR_rcpt_FtsY"/>
</dbReference>
<dbReference type="GO" id="GO:0003924">
    <property type="term" value="F:GTPase activity"/>
    <property type="evidence" value="ECO:0007669"/>
    <property type="project" value="UniProtKB-UniRule"/>
</dbReference>
<sequence>MDATILTLLIAGIIVVVGLVAGLAVGTRRRTLGKARRTDELDAGTDSTASGAGTSVVEADEAAADAGGTATLEPEVAEGEVVTEQAVPPAEPVPTIEKPEAPESRLVRLRRRLSGSNNALSRGLLTLLSRDKIDEDTWEEFEDTLLTSDLGVKPTMELVEALRARLRVEGISDPSKARGALREELIKLVDPSLNRTLGTTRSQTPAVVMVVGVNGTGKTTTVGKLARVLVAEDKDVMLGAVDTFRAAAADQLETWGSRVGVPTIRGAEGADPASVAFEAVKAGIEAEADVVLVDTAGRLHTKTGLMDELGKVKRVIERQAPVTEVLLVLDATTGQNGMTQARIFAEVVDITGVVLTKLDGSAKGGIVIQVQRELGVPVKLVGLGEGVDDLAPFDAEQFVDALLSTD</sequence>
<feature type="region of interest" description="Disordered" evidence="10">
    <location>
        <begin position="79"/>
        <end position="102"/>
    </location>
</feature>
<dbReference type="CDD" id="cd17874">
    <property type="entry name" value="FtsY"/>
    <property type="match status" value="1"/>
</dbReference>
<dbReference type="Proteomes" id="UP000319263">
    <property type="component" value="Chromosome"/>
</dbReference>
<evidence type="ECO:0000256" key="8">
    <source>
        <dbReference type="ARBA" id="ARBA00048027"/>
    </source>
</evidence>
<dbReference type="Pfam" id="PF00448">
    <property type="entry name" value="SRP54"/>
    <property type="match status" value="1"/>
</dbReference>
<dbReference type="KEGG" id="mik:FOE78_10795"/>
<dbReference type="InterPro" id="IPR000897">
    <property type="entry name" value="SRP54_GTPase_dom"/>
</dbReference>
<dbReference type="InterPro" id="IPR036225">
    <property type="entry name" value="SRP/SRP_N"/>
</dbReference>
<evidence type="ECO:0000256" key="4">
    <source>
        <dbReference type="ARBA" id="ARBA00022801"/>
    </source>
</evidence>
<keyword evidence="4 9" id="KW-0378">Hydrolase</keyword>
<dbReference type="GO" id="GO:0005525">
    <property type="term" value="F:GTP binding"/>
    <property type="evidence" value="ECO:0007669"/>
    <property type="project" value="UniProtKB-UniRule"/>
</dbReference>
<name>A0A516PZA3_9ACTN</name>
<dbReference type="GO" id="GO:0005886">
    <property type="term" value="C:plasma membrane"/>
    <property type="evidence" value="ECO:0007669"/>
    <property type="project" value="UniProtKB-SubCell"/>
</dbReference>
<comment type="function">
    <text evidence="9">Involved in targeting and insertion of nascent membrane proteins into the cytoplasmic membrane. Acts as a receptor for the complex formed by the signal recognition particle (SRP) and the ribosome-nascent chain (RNC).</text>
</comment>
<evidence type="ECO:0000313" key="13">
    <source>
        <dbReference type="EMBL" id="QDP96321.1"/>
    </source>
</evidence>
<protein>
    <recommendedName>
        <fullName evidence="9">Signal recognition particle receptor FtsY</fullName>
        <shortName evidence="9">SRP receptor</shortName>
        <ecNumber evidence="9">3.6.5.4</ecNumber>
    </recommendedName>
</protein>
<proteinExistence type="inferred from homology"/>
<keyword evidence="2 9" id="KW-0963">Cytoplasm</keyword>
<comment type="subunit">
    <text evidence="9">Part of the signal recognition particle protein translocation system, which is composed of SRP and FtsY.</text>
</comment>
<dbReference type="PANTHER" id="PTHR43134:SF1">
    <property type="entry name" value="SIGNAL RECOGNITION PARTICLE RECEPTOR SUBUNIT ALPHA"/>
    <property type="match status" value="1"/>
</dbReference>
<keyword evidence="11" id="KW-1133">Transmembrane helix</keyword>
<dbReference type="OrthoDB" id="9804720at2"/>
<evidence type="ECO:0000256" key="9">
    <source>
        <dbReference type="HAMAP-Rule" id="MF_00920"/>
    </source>
</evidence>
<keyword evidence="6 9" id="KW-0472">Membrane</keyword>
<dbReference type="EMBL" id="CP041692">
    <property type="protein sequence ID" value="QDP96321.1"/>
    <property type="molecule type" value="Genomic_DNA"/>
</dbReference>
<comment type="similarity">
    <text evidence="9">Belongs to the GTP-binding SRP family. FtsY subfamily.</text>
</comment>
<accession>A0A516PZA3</accession>
<comment type="subcellular location">
    <subcellularLocation>
        <location evidence="9">Cell membrane</location>
        <topology evidence="9">Peripheral membrane protein</topology>
        <orientation evidence="9">Cytoplasmic side</orientation>
    </subcellularLocation>
    <subcellularLocation>
        <location evidence="9">Cytoplasm</location>
    </subcellularLocation>
</comment>
<dbReference type="NCBIfam" id="TIGR00064">
    <property type="entry name" value="ftsY"/>
    <property type="match status" value="1"/>
</dbReference>
<evidence type="ECO:0000256" key="6">
    <source>
        <dbReference type="ARBA" id="ARBA00023136"/>
    </source>
</evidence>
<dbReference type="Gene3D" id="3.40.50.300">
    <property type="entry name" value="P-loop containing nucleotide triphosphate hydrolases"/>
    <property type="match status" value="1"/>
</dbReference>